<sequence>MSQSIHENTVLGQLKLKVSNLERSVRFYREVVGFQVLSQEGNLAKLSVDGKNAFLILEELPNAVVVPRRSATGLYHFAILVPTREQLGLSLRTLAESGIHIGQGDHLVSEALYIADPDQNGIEIYCDRPRSEWRKDAEGNYVMGSEPVDIKGLLELAGDKPWKGLSEGTILGHIHLHVSELAKSRAFYCDVLGFDMVADAAAMMGAYFISAGGYHHHIGMNIWAGVGAPRPPMNGTGLEYYTIALPTAEELDRVLAKIGSAGIPSVEEEGYWQVNDPSGIAIRLTAAI</sequence>
<dbReference type="PROSITE" id="PS00934">
    <property type="entry name" value="GLYOXALASE_I_1"/>
    <property type="match status" value="1"/>
</dbReference>
<dbReference type="InterPro" id="IPR004360">
    <property type="entry name" value="Glyas_Fos-R_dOase_dom"/>
</dbReference>
<feature type="domain" description="VOC" evidence="2">
    <location>
        <begin position="10"/>
        <end position="127"/>
    </location>
</feature>
<keyword evidence="4" id="KW-1185">Reference proteome</keyword>
<accession>A0A7G5C1M6</accession>
<reference evidence="3 4" key="1">
    <citation type="submission" date="2019-07" db="EMBL/GenBank/DDBJ databases">
        <authorList>
            <person name="Kim J.K."/>
            <person name="Cheong H.-M."/>
            <person name="Choi Y."/>
            <person name="Hwang K.J."/>
            <person name="Lee S."/>
            <person name="Choi C."/>
        </authorList>
    </citation>
    <scope>NUCLEOTIDE SEQUENCE [LARGE SCALE GENOMIC DNA]</scope>
    <source>
        <strain evidence="3 4">KS 22</strain>
    </source>
</reference>
<dbReference type="Proteomes" id="UP000515679">
    <property type="component" value="Chromosome"/>
</dbReference>
<dbReference type="RefSeq" id="WP_182299342.1">
    <property type="nucleotide sequence ID" value="NZ_CP041969.1"/>
</dbReference>
<dbReference type="SUPFAM" id="SSF54593">
    <property type="entry name" value="Glyoxalase/Bleomycin resistance protein/Dihydroxybiphenyl dioxygenase"/>
    <property type="match status" value="2"/>
</dbReference>
<dbReference type="InterPro" id="IPR037523">
    <property type="entry name" value="VOC_core"/>
</dbReference>
<dbReference type="InterPro" id="IPR029068">
    <property type="entry name" value="Glyas_Bleomycin-R_OHBP_Dase"/>
</dbReference>
<keyword evidence="1" id="KW-0479">Metal-binding</keyword>
<feature type="domain" description="VOC" evidence="2">
    <location>
        <begin position="170"/>
        <end position="288"/>
    </location>
</feature>
<dbReference type="Gene3D" id="3.10.180.10">
    <property type="entry name" value="2,3-Dihydroxybiphenyl 1,2-Dioxygenase, domain 1"/>
    <property type="match status" value="2"/>
</dbReference>
<evidence type="ECO:0000313" key="4">
    <source>
        <dbReference type="Proteomes" id="UP000515679"/>
    </source>
</evidence>
<dbReference type="InterPro" id="IPR018146">
    <property type="entry name" value="Glyoxalase_1_CS"/>
</dbReference>
<dbReference type="KEGG" id="cchl:FPL14_19410"/>
<dbReference type="PANTHER" id="PTHR43279">
    <property type="entry name" value="CATECHOL-2,3-DIOXYGENASE"/>
    <property type="match status" value="1"/>
</dbReference>
<dbReference type="PROSITE" id="PS51819">
    <property type="entry name" value="VOC"/>
    <property type="match status" value="2"/>
</dbReference>
<gene>
    <name evidence="3" type="ORF">FPL14_19410</name>
</gene>
<dbReference type="AlphaFoldDB" id="A0A7G5C1M6"/>
<dbReference type="PANTHER" id="PTHR43279:SF1">
    <property type="entry name" value="CATECHOL-2,3-DIOXYGENASE"/>
    <property type="match status" value="1"/>
</dbReference>
<dbReference type="Pfam" id="PF00903">
    <property type="entry name" value="Glyoxalase"/>
    <property type="match status" value="2"/>
</dbReference>
<evidence type="ECO:0000259" key="2">
    <source>
        <dbReference type="PROSITE" id="PS51819"/>
    </source>
</evidence>
<evidence type="ECO:0000313" key="3">
    <source>
        <dbReference type="EMBL" id="QMV43110.1"/>
    </source>
</evidence>
<dbReference type="GO" id="GO:0046872">
    <property type="term" value="F:metal ion binding"/>
    <property type="evidence" value="ECO:0007669"/>
    <property type="project" value="UniProtKB-KW"/>
</dbReference>
<dbReference type="GO" id="GO:0004462">
    <property type="term" value="F:lactoylglutathione lyase activity"/>
    <property type="evidence" value="ECO:0007669"/>
    <property type="project" value="InterPro"/>
</dbReference>
<organism evidence="3 4">
    <name type="scientific">Cohnella cholangitidis</name>
    <dbReference type="NCBI Taxonomy" id="2598458"/>
    <lineage>
        <taxon>Bacteria</taxon>
        <taxon>Bacillati</taxon>
        <taxon>Bacillota</taxon>
        <taxon>Bacilli</taxon>
        <taxon>Bacillales</taxon>
        <taxon>Paenibacillaceae</taxon>
        <taxon>Cohnella</taxon>
    </lineage>
</organism>
<protein>
    <submittedName>
        <fullName evidence="3">VOC family protein</fullName>
    </submittedName>
</protein>
<dbReference type="CDD" id="cd07255">
    <property type="entry name" value="VOC_BsCatE_like_N"/>
    <property type="match status" value="1"/>
</dbReference>
<proteinExistence type="predicted"/>
<dbReference type="EMBL" id="CP041969">
    <property type="protein sequence ID" value="QMV43110.1"/>
    <property type="molecule type" value="Genomic_DNA"/>
</dbReference>
<evidence type="ECO:0000256" key="1">
    <source>
        <dbReference type="ARBA" id="ARBA00022723"/>
    </source>
</evidence>
<dbReference type="CDD" id="cd16359">
    <property type="entry name" value="VOC_BsCatE_like_C"/>
    <property type="match status" value="1"/>
</dbReference>
<name>A0A7G5C1M6_9BACL</name>